<dbReference type="Gene3D" id="2.40.37.10">
    <property type="entry name" value="Lyase, Ornithine Decarboxylase, Chain A, domain 1"/>
    <property type="match status" value="1"/>
</dbReference>
<dbReference type="Proteomes" id="UP000319004">
    <property type="component" value="Chromosome"/>
</dbReference>
<dbReference type="PANTHER" id="PTHR43727:SF2">
    <property type="entry name" value="GROUP IV DECARBOXYLASE"/>
    <property type="match status" value="1"/>
</dbReference>
<dbReference type="Pfam" id="PF02784">
    <property type="entry name" value="Orn_Arg_deC_N"/>
    <property type="match status" value="1"/>
</dbReference>
<dbReference type="PRINTS" id="PR01181">
    <property type="entry name" value="DAPDCRBXLASE"/>
</dbReference>
<dbReference type="AlphaFoldDB" id="A0A518HT65"/>
<proteinExistence type="inferred from homology"/>
<keyword evidence="2" id="KW-0210">Decarboxylase</keyword>
<dbReference type="RefSeq" id="WP_145388419.1">
    <property type="nucleotide sequence ID" value="NZ_CP037423.1"/>
</dbReference>
<dbReference type="GO" id="GO:0009089">
    <property type="term" value="P:lysine biosynthetic process via diaminopimelate"/>
    <property type="evidence" value="ECO:0007669"/>
    <property type="project" value="InterPro"/>
</dbReference>
<dbReference type="CDD" id="cd06839">
    <property type="entry name" value="PLPDE_III_Btrk_like"/>
    <property type="match status" value="1"/>
</dbReference>
<dbReference type="InterPro" id="IPR000183">
    <property type="entry name" value="Orn/DAP/Arg_de-COase"/>
</dbReference>
<dbReference type="SUPFAM" id="SSF50621">
    <property type="entry name" value="Alanine racemase C-terminal domain-like"/>
    <property type="match status" value="1"/>
</dbReference>
<gene>
    <name evidence="9" type="primary">btrK</name>
    <name evidence="9" type="ORF">Enr13x_38750</name>
</gene>
<feature type="domain" description="Orn/DAP/Arg decarboxylase 2 N-terminal" evidence="8">
    <location>
        <begin position="60"/>
        <end position="307"/>
    </location>
</feature>
<evidence type="ECO:0000256" key="6">
    <source>
        <dbReference type="RuleBase" id="RU003737"/>
    </source>
</evidence>
<dbReference type="InterPro" id="IPR029066">
    <property type="entry name" value="PLP-binding_barrel"/>
</dbReference>
<feature type="active site" description="Proton donor" evidence="5">
    <location>
        <position position="375"/>
    </location>
</feature>
<dbReference type="PRINTS" id="PR01179">
    <property type="entry name" value="ODADCRBXLASE"/>
</dbReference>
<dbReference type="InterPro" id="IPR022644">
    <property type="entry name" value="De-COase2_N"/>
</dbReference>
<evidence type="ECO:0000259" key="7">
    <source>
        <dbReference type="Pfam" id="PF00278"/>
    </source>
</evidence>
<evidence type="ECO:0000313" key="9">
    <source>
        <dbReference type="EMBL" id="QDV44014.1"/>
    </source>
</evidence>
<evidence type="ECO:0000259" key="8">
    <source>
        <dbReference type="Pfam" id="PF02784"/>
    </source>
</evidence>
<comment type="cofactor">
    <cofactor evidence="1 5">
        <name>pyridoxal 5'-phosphate</name>
        <dbReference type="ChEBI" id="CHEBI:597326"/>
    </cofactor>
</comment>
<dbReference type="InterPro" id="IPR022643">
    <property type="entry name" value="De-COase2_C"/>
</dbReference>
<feature type="domain" description="Orn/DAP/Arg decarboxylase 2 C-terminal" evidence="7">
    <location>
        <begin position="51"/>
        <end position="402"/>
    </location>
</feature>
<dbReference type="Pfam" id="PF00278">
    <property type="entry name" value="Orn_DAP_Arg_deC"/>
    <property type="match status" value="1"/>
</dbReference>
<evidence type="ECO:0000256" key="5">
    <source>
        <dbReference type="PIRSR" id="PIRSR600183-50"/>
    </source>
</evidence>
<organism evidence="9 10">
    <name type="scientific">Stieleria neptunia</name>
    <dbReference type="NCBI Taxonomy" id="2527979"/>
    <lineage>
        <taxon>Bacteria</taxon>
        <taxon>Pseudomonadati</taxon>
        <taxon>Planctomycetota</taxon>
        <taxon>Planctomycetia</taxon>
        <taxon>Pirellulales</taxon>
        <taxon>Pirellulaceae</taxon>
        <taxon>Stieleria</taxon>
    </lineage>
</organism>
<keyword evidence="10" id="KW-1185">Reference proteome</keyword>
<protein>
    <submittedName>
        <fullName evidence="9">L-glutamyl-[BtrI acyl-carrier protein] decarboxylase</fullName>
        <ecNumber evidence="9">4.1.1.95</ecNumber>
    </submittedName>
</protein>
<evidence type="ECO:0000256" key="1">
    <source>
        <dbReference type="ARBA" id="ARBA00001933"/>
    </source>
</evidence>
<evidence type="ECO:0000313" key="10">
    <source>
        <dbReference type="Proteomes" id="UP000319004"/>
    </source>
</evidence>
<dbReference type="SUPFAM" id="SSF51419">
    <property type="entry name" value="PLP-binding barrel"/>
    <property type="match status" value="1"/>
</dbReference>
<keyword evidence="4 9" id="KW-0456">Lyase</keyword>
<feature type="modified residue" description="N6-(pyridoxal phosphate)lysine" evidence="5">
    <location>
        <position position="80"/>
    </location>
</feature>
<dbReference type="EMBL" id="CP037423">
    <property type="protein sequence ID" value="QDV44014.1"/>
    <property type="molecule type" value="Genomic_DNA"/>
</dbReference>
<comment type="similarity">
    <text evidence="6">Belongs to the Orn/Lys/Arg decarboxylase class-II family.</text>
</comment>
<dbReference type="InterPro" id="IPR009006">
    <property type="entry name" value="Ala_racemase/Decarboxylase_C"/>
</dbReference>
<dbReference type="EC" id="4.1.1.95" evidence="9"/>
<keyword evidence="3 5" id="KW-0663">Pyridoxal phosphate</keyword>
<dbReference type="OrthoDB" id="9802241at2"/>
<dbReference type="Gene3D" id="3.20.20.10">
    <property type="entry name" value="Alanine racemase"/>
    <property type="match status" value="1"/>
</dbReference>
<dbReference type="KEGG" id="snep:Enr13x_38750"/>
<evidence type="ECO:0000256" key="2">
    <source>
        <dbReference type="ARBA" id="ARBA00022793"/>
    </source>
</evidence>
<dbReference type="GO" id="GO:0008836">
    <property type="term" value="F:diaminopimelate decarboxylase activity"/>
    <property type="evidence" value="ECO:0007669"/>
    <property type="project" value="InterPro"/>
</dbReference>
<reference evidence="9 10" key="1">
    <citation type="submission" date="2019-03" db="EMBL/GenBank/DDBJ databases">
        <title>Deep-cultivation of Planctomycetes and their phenomic and genomic characterization uncovers novel biology.</title>
        <authorList>
            <person name="Wiegand S."/>
            <person name="Jogler M."/>
            <person name="Boedeker C."/>
            <person name="Pinto D."/>
            <person name="Vollmers J."/>
            <person name="Rivas-Marin E."/>
            <person name="Kohn T."/>
            <person name="Peeters S.H."/>
            <person name="Heuer A."/>
            <person name="Rast P."/>
            <person name="Oberbeckmann S."/>
            <person name="Bunk B."/>
            <person name="Jeske O."/>
            <person name="Meyerdierks A."/>
            <person name="Storesund J.E."/>
            <person name="Kallscheuer N."/>
            <person name="Luecker S."/>
            <person name="Lage O.M."/>
            <person name="Pohl T."/>
            <person name="Merkel B.J."/>
            <person name="Hornburger P."/>
            <person name="Mueller R.-W."/>
            <person name="Bruemmer F."/>
            <person name="Labrenz M."/>
            <person name="Spormann A.M."/>
            <person name="Op den Camp H."/>
            <person name="Overmann J."/>
            <person name="Amann R."/>
            <person name="Jetten M.S.M."/>
            <person name="Mascher T."/>
            <person name="Medema M.H."/>
            <person name="Devos D.P."/>
            <person name="Kaster A.-K."/>
            <person name="Ovreas L."/>
            <person name="Rohde M."/>
            <person name="Galperin M.Y."/>
            <person name="Jogler C."/>
        </authorList>
    </citation>
    <scope>NUCLEOTIDE SEQUENCE [LARGE SCALE GENOMIC DNA]</scope>
    <source>
        <strain evidence="9 10">Enr13</strain>
    </source>
</reference>
<name>A0A518HT65_9BACT</name>
<sequence length="449" mass="48867">MSATAKKRKPRPSIDHVARLVEQFYGRRDNELYVGGIAVSEIAETFATPLFVYDAGVMLKKLEQLRATYPERFELFYSIKANPNAEILKLFLARGCGLEVASGGELHQALAAGCSPDRLIFAGPGKTQDELRSALDASIREIHVESIEEARLLDSLSAGRAKPTNIALRINPATDAGGAMRMGGQASPFGIDEECLPDVLDQILQLQHVRVVGVHLFMGTQILDAETLLSQYHRAIEIALQVAHRINGPLESIDFGGGLGTPYFPHEQELDHSRLVDGLREVDVKLNAEPKLAAARAMVEPGRFLVAEAGIYLSRVLRVKPSRGKTYAVIDGGMHHHLAASGNLGQTIKRNFPVAVANKIAVPSTQEVQLVGPLCTPLDCLARNVVLPPIAADDLIAVFQSGAYARTSSPHGFLSHDTPPEVLVVDGQVRQIRRRGRADDWLRDQVSLS</sequence>
<accession>A0A518HT65</accession>
<evidence type="ECO:0000256" key="4">
    <source>
        <dbReference type="ARBA" id="ARBA00023239"/>
    </source>
</evidence>
<evidence type="ECO:0000256" key="3">
    <source>
        <dbReference type="ARBA" id="ARBA00022898"/>
    </source>
</evidence>
<dbReference type="PANTHER" id="PTHR43727">
    <property type="entry name" value="DIAMINOPIMELATE DECARBOXYLASE"/>
    <property type="match status" value="1"/>
</dbReference>
<dbReference type="InterPro" id="IPR002986">
    <property type="entry name" value="DAP_deCOOHase_LysA"/>
</dbReference>